<dbReference type="EMBL" id="CAJOAX010003015">
    <property type="protein sequence ID" value="CAF3831994.1"/>
    <property type="molecule type" value="Genomic_DNA"/>
</dbReference>
<dbReference type="InterPro" id="IPR036640">
    <property type="entry name" value="ABC1_TM_sf"/>
</dbReference>
<dbReference type="InterPro" id="IPR017871">
    <property type="entry name" value="ABC_transporter-like_CS"/>
</dbReference>
<dbReference type="PROSITE" id="PS50929">
    <property type="entry name" value="ABC_TM1F"/>
    <property type="match status" value="1"/>
</dbReference>
<dbReference type="GO" id="GO:0005743">
    <property type="term" value="C:mitochondrial inner membrane"/>
    <property type="evidence" value="ECO:0007669"/>
    <property type="project" value="TreeGrafter"/>
</dbReference>
<dbReference type="Pfam" id="PF00005">
    <property type="entry name" value="ABC_tran"/>
    <property type="match status" value="2"/>
</dbReference>
<evidence type="ECO:0000313" key="14">
    <source>
        <dbReference type="EMBL" id="CAF3921291.1"/>
    </source>
</evidence>
<dbReference type="GO" id="GO:0090374">
    <property type="term" value="P:oligopeptide export from mitochondrion"/>
    <property type="evidence" value="ECO:0007669"/>
    <property type="project" value="TreeGrafter"/>
</dbReference>
<evidence type="ECO:0000256" key="3">
    <source>
        <dbReference type="ARBA" id="ARBA00022448"/>
    </source>
</evidence>
<dbReference type="GO" id="GO:0016887">
    <property type="term" value="F:ATP hydrolysis activity"/>
    <property type="evidence" value="ECO:0007669"/>
    <property type="project" value="InterPro"/>
</dbReference>
<dbReference type="InterPro" id="IPR027417">
    <property type="entry name" value="P-loop_NTPase"/>
</dbReference>
<keyword evidence="4 10" id="KW-0812">Transmembrane</keyword>
<dbReference type="SUPFAM" id="SSF90123">
    <property type="entry name" value="ABC transporter transmembrane region"/>
    <property type="match status" value="1"/>
</dbReference>
<dbReference type="GO" id="GO:0005524">
    <property type="term" value="F:ATP binding"/>
    <property type="evidence" value="ECO:0007669"/>
    <property type="project" value="UniProtKB-KW"/>
</dbReference>
<evidence type="ECO:0000256" key="7">
    <source>
        <dbReference type="ARBA" id="ARBA00022989"/>
    </source>
</evidence>
<dbReference type="PANTHER" id="PTHR43394">
    <property type="entry name" value="ATP-DEPENDENT PERMEASE MDL1, MITOCHONDRIAL"/>
    <property type="match status" value="1"/>
</dbReference>
<dbReference type="PANTHER" id="PTHR43394:SF1">
    <property type="entry name" value="ATP-BINDING CASSETTE SUB-FAMILY B MEMBER 10, MITOCHONDRIAL"/>
    <property type="match status" value="1"/>
</dbReference>
<evidence type="ECO:0000259" key="11">
    <source>
        <dbReference type="PROSITE" id="PS50893"/>
    </source>
</evidence>
<evidence type="ECO:0000259" key="12">
    <source>
        <dbReference type="PROSITE" id="PS50929"/>
    </source>
</evidence>
<feature type="compositionally biased region" description="Basic and acidic residues" evidence="9">
    <location>
        <begin position="241"/>
        <end position="250"/>
    </location>
</feature>
<feature type="domain" description="ABC transporter" evidence="11">
    <location>
        <begin position="261"/>
        <end position="521"/>
    </location>
</feature>
<dbReference type="Gene3D" id="3.40.50.300">
    <property type="entry name" value="P-loop containing nucleotide triphosphate hydrolases"/>
    <property type="match status" value="2"/>
</dbReference>
<feature type="domain" description="ABC transmembrane type-1" evidence="12">
    <location>
        <begin position="289"/>
        <end position="399"/>
    </location>
</feature>
<dbReference type="GO" id="GO:0015421">
    <property type="term" value="F:ABC-type oligopeptide transporter activity"/>
    <property type="evidence" value="ECO:0007669"/>
    <property type="project" value="TreeGrafter"/>
</dbReference>
<organism evidence="14 15">
    <name type="scientific">Rotaria sordida</name>
    <dbReference type="NCBI Taxonomy" id="392033"/>
    <lineage>
        <taxon>Eukaryota</taxon>
        <taxon>Metazoa</taxon>
        <taxon>Spiralia</taxon>
        <taxon>Gnathifera</taxon>
        <taxon>Rotifera</taxon>
        <taxon>Eurotatoria</taxon>
        <taxon>Bdelloidea</taxon>
        <taxon>Philodinida</taxon>
        <taxon>Philodinidae</taxon>
        <taxon>Rotaria</taxon>
    </lineage>
</organism>
<evidence type="ECO:0000256" key="10">
    <source>
        <dbReference type="SAM" id="Phobius"/>
    </source>
</evidence>
<feature type="transmembrane region" description="Helical" evidence="10">
    <location>
        <begin position="372"/>
        <end position="389"/>
    </location>
</feature>
<dbReference type="InterPro" id="IPR039421">
    <property type="entry name" value="Type_1_exporter"/>
</dbReference>
<comment type="subcellular location">
    <subcellularLocation>
        <location evidence="1">Membrane</location>
        <topology evidence="1">Multi-pass membrane protein</topology>
    </subcellularLocation>
</comment>
<evidence type="ECO:0000256" key="9">
    <source>
        <dbReference type="SAM" id="MobiDB-lite"/>
    </source>
</evidence>
<dbReference type="PROSITE" id="PS00211">
    <property type="entry name" value="ABC_TRANSPORTER_1"/>
    <property type="match status" value="2"/>
</dbReference>
<comment type="caution">
    <text evidence="14">The sequence shown here is derived from an EMBL/GenBank/DDBJ whole genome shotgun (WGS) entry which is preliminary data.</text>
</comment>
<keyword evidence="3" id="KW-0813">Transport</keyword>
<evidence type="ECO:0000256" key="4">
    <source>
        <dbReference type="ARBA" id="ARBA00022692"/>
    </source>
</evidence>
<dbReference type="FunFam" id="3.40.50.300:FF:000205">
    <property type="entry name" value="ABC transporter B family member 4"/>
    <property type="match status" value="1"/>
</dbReference>
<evidence type="ECO:0000256" key="2">
    <source>
        <dbReference type="ARBA" id="ARBA00007577"/>
    </source>
</evidence>
<evidence type="ECO:0000313" key="15">
    <source>
        <dbReference type="Proteomes" id="UP000663874"/>
    </source>
</evidence>
<keyword evidence="5" id="KW-0547">Nucleotide-binding</keyword>
<evidence type="ECO:0000313" key="13">
    <source>
        <dbReference type="EMBL" id="CAF3831994.1"/>
    </source>
</evidence>
<dbReference type="CDD" id="cd03249">
    <property type="entry name" value="ABC_MTABC3_MDL1_MDL2"/>
    <property type="match status" value="1"/>
</dbReference>
<accession>A0A819IR08</accession>
<dbReference type="Proteomes" id="UP000663823">
    <property type="component" value="Unassembled WGS sequence"/>
</dbReference>
<comment type="similarity">
    <text evidence="2">Belongs to the ABC transporter superfamily. ABCB family. Multidrug resistance exporter (TC 3.A.1.201) subfamily.</text>
</comment>
<keyword evidence="6" id="KW-0067">ATP-binding</keyword>
<gene>
    <name evidence="14" type="ORF">FNK824_LOCUS21633</name>
    <name evidence="13" type="ORF">OTI717_LOCUS20047</name>
</gene>
<dbReference type="Gene3D" id="1.20.1560.10">
    <property type="entry name" value="ABC transporter type 1, transmembrane domain"/>
    <property type="match status" value="1"/>
</dbReference>
<feature type="region of interest" description="Disordered" evidence="9">
    <location>
        <begin position="241"/>
        <end position="279"/>
    </location>
</feature>
<dbReference type="Proteomes" id="UP000663874">
    <property type="component" value="Unassembled WGS sequence"/>
</dbReference>
<protein>
    <submittedName>
        <fullName evidence="14">Uncharacterized protein</fullName>
    </submittedName>
</protein>
<dbReference type="Pfam" id="PF00664">
    <property type="entry name" value="ABC_membrane"/>
    <property type="match status" value="1"/>
</dbReference>
<proteinExistence type="inferred from homology"/>
<feature type="compositionally biased region" description="Basic and acidic residues" evidence="9">
    <location>
        <begin position="264"/>
        <end position="279"/>
    </location>
</feature>
<dbReference type="InterPro" id="IPR003593">
    <property type="entry name" value="AAA+_ATPase"/>
</dbReference>
<keyword evidence="7 10" id="KW-1133">Transmembrane helix</keyword>
<dbReference type="SMART" id="SM00382">
    <property type="entry name" value="AAA"/>
    <property type="match status" value="1"/>
</dbReference>
<dbReference type="InterPro" id="IPR011527">
    <property type="entry name" value="ABC1_TM_dom"/>
</dbReference>
<dbReference type="SUPFAM" id="SSF52540">
    <property type="entry name" value="P-loop containing nucleoside triphosphate hydrolases"/>
    <property type="match status" value="2"/>
</dbReference>
<dbReference type="PROSITE" id="PS50893">
    <property type="entry name" value="ABC_TRANSPORTER_2"/>
    <property type="match status" value="2"/>
</dbReference>
<keyword evidence="8 10" id="KW-0472">Membrane</keyword>
<sequence length="525" mass="58452">MNGDIQFNNINFAYPARSEVLVLQNLTLTARAGEITALVGSSGSGKSTCVSLLCRFYEPLSGRIAINNRSIIDYNLKQFRQKIGVVSQEPILFATSIYENIRLGKENATRAEIEEAARQASAHDFIMHLPNKYDTVVGERGVQLSGGEKQRVALARALVKQPTLLLLDEATSALDNANEKIVQEALDRACKDRTTIVIAHRLATIQSAHRIYVLANGHVIEQGTHETLMGQEGSRYHEMMKAQQKEKTENDIDETTSTAQIEDDDRKQTSERSRHHSNSEFDNEVKYTVFAASGSKLAQRIGAKAFAHYLRQEMAFFDRLENSSGAICHRLTSDALAVQQMAGTRLGILCESVTTFGIGITFGFLFSWQLTLTLFFYIVSLFVVAFMHIRWQVRLNKRSDCIVGSASSGYETRVGVKGGHLSGGEKQRIAIARVLIRRPKILLFDEATSAMDSYNEQIVQEALEKSQMDNPTRTSLIIAHRLSTSRSCDFICVLDKGYLVESGAHADLMERRGIYYRMVGGSSTS</sequence>
<evidence type="ECO:0000256" key="1">
    <source>
        <dbReference type="ARBA" id="ARBA00004141"/>
    </source>
</evidence>
<feature type="domain" description="ABC transporter" evidence="11">
    <location>
        <begin position="5"/>
        <end position="241"/>
    </location>
</feature>
<evidence type="ECO:0000256" key="8">
    <source>
        <dbReference type="ARBA" id="ARBA00023136"/>
    </source>
</evidence>
<evidence type="ECO:0000256" key="6">
    <source>
        <dbReference type="ARBA" id="ARBA00022840"/>
    </source>
</evidence>
<dbReference type="EMBL" id="CAJOBE010004206">
    <property type="protein sequence ID" value="CAF3921291.1"/>
    <property type="molecule type" value="Genomic_DNA"/>
</dbReference>
<dbReference type="AlphaFoldDB" id="A0A819IR08"/>
<dbReference type="InterPro" id="IPR003439">
    <property type="entry name" value="ABC_transporter-like_ATP-bd"/>
</dbReference>
<reference evidence="14" key="1">
    <citation type="submission" date="2021-02" db="EMBL/GenBank/DDBJ databases">
        <authorList>
            <person name="Nowell W R."/>
        </authorList>
    </citation>
    <scope>NUCLEOTIDE SEQUENCE</scope>
</reference>
<name>A0A819IR08_9BILA</name>
<evidence type="ECO:0000256" key="5">
    <source>
        <dbReference type="ARBA" id="ARBA00022741"/>
    </source>
</evidence>